<dbReference type="Pfam" id="PF00535">
    <property type="entry name" value="Glycos_transf_2"/>
    <property type="match status" value="1"/>
</dbReference>
<dbReference type="SUPFAM" id="SSF53448">
    <property type="entry name" value="Nucleotide-diphospho-sugar transferases"/>
    <property type="match status" value="1"/>
</dbReference>
<protein>
    <submittedName>
        <fullName evidence="8">Putative glycosyltransferase</fullName>
    </submittedName>
</protein>
<comment type="caution">
    <text evidence="8">The sequence shown here is derived from an EMBL/GenBank/DDBJ whole genome shotgun (WGS) entry which is preliminary data.</text>
</comment>
<dbReference type="RefSeq" id="WP_009481260.1">
    <property type="nucleotide sequence ID" value="NZ_BAFE01000009.1"/>
</dbReference>
<feature type="domain" description="Glycosyltransferase 2-like" evidence="6">
    <location>
        <begin position="15"/>
        <end position="123"/>
    </location>
</feature>
<dbReference type="PANTHER" id="PTHR43179">
    <property type="entry name" value="RHAMNOSYLTRANSFERASE WBBL"/>
    <property type="match status" value="1"/>
</dbReference>
<evidence type="ECO:0000256" key="3">
    <source>
        <dbReference type="ARBA" id="ARBA00022676"/>
    </source>
</evidence>
<dbReference type="eggNOG" id="COG1216">
    <property type="taxonomic scope" value="Bacteria"/>
</dbReference>
<evidence type="ECO:0000256" key="4">
    <source>
        <dbReference type="ARBA" id="ARBA00022679"/>
    </source>
</evidence>
<reference evidence="8 9" key="1">
    <citation type="submission" date="2012-02" db="EMBL/GenBank/DDBJ databases">
        <title>Whole genome shotgun sequence of Mobilicoccus pelagius NBRC 104925.</title>
        <authorList>
            <person name="Yoshida Y."/>
            <person name="Hosoyama A."/>
            <person name="Tsuchikane K."/>
            <person name="Katsumata H."/>
            <person name="Yamazaki S."/>
            <person name="Fujita N."/>
        </authorList>
    </citation>
    <scope>NUCLEOTIDE SEQUENCE [LARGE SCALE GENOMIC DNA]</scope>
    <source>
        <strain evidence="8 9">NBRC 104925</strain>
    </source>
</reference>
<dbReference type="EMBL" id="BAFE01000009">
    <property type="protein sequence ID" value="GAB47362.1"/>
    <property type="molecule type" value="Genomic_DNA"/>
</dbReference>
<keyword evidence="4 8" id="KW-0808">Transferase</keyword>
<feature type="domain" description="Galactosyltransferase C-terminal" evidence="7">
    <location>
        <begin position="175"/>
        <end position="225"/>
    </location>
</feature>
<evidence type="ECO:0000256" key="5">
    <source>
        <dbReference type="SAM" id="MobiDB-lite"/>
    </source>
</evidence>
<dbReference type="STRING" id="1089455.MOPEL_009_00520"/>
<proteinExistence type="inferred from homology"/>
<feature type="region of interest" description="Disordered" evidence="5">
    <location>
        <begin position="233"/>
        <end position="253"/>
    </location>
</feature>
<dbReference type="InterPro" id="IPR029044">
    <property type="entry name" value="Nucleotide-diphossugar_trans"/>
</dbReference>
<dbReference type="Pfam" id="PF02709">
    <property type="entry name" value="Glyco_transf_7C"/>
    <property type="match status" value="1"/>
</dbReference>
<dbReference type="Gene3D" id="3.90.550.10">
    <property type="entry name" value="Spore Coat Polysaccharide Biosynthesis Protein SpsA, Chain A"/>
    <property type="match status" value="1"/>
</dbReference>
<keyword evidence="9" id="KW-1185">Reference proteome</keyword>
<dbReference type="InterPro" id="IPR027791">
    <property type="entry name" value="Galactosyl_T_C"/>
</dbReference>
<evidence type="ECO:0000259" key="7">
    <source>
        <dbReference type="Pfam" id="PF02709"/>
    </source>
</evidence>
<gene>
    <name evidence="8" type="ORF">MOPEL_009_00520</name>
</gene>
<dbReference type="GO" id="GO:0016757">
    <property type="term" value="F:glycosyltransferase activity"/>
    <property type="evidence" value="ECO:0007669"/>
    <property type="project" value="UniProtKB-KW"/>
</dbReference>
<dbReference type="AlphaFoldDB" id="H5UNQ4"/>
<evidence type="ECO:0000259" key="6">
    <source>
        <dbReference type="Pfam" id="PF00535"/>
    </source>
</evidence>
<sequence length="451" mass="48332">MIGIVVVHYEDPVGLDRVLDTIGPREDARVVVADDGSTVPPALDDRPGVDLVTQADLGFRAAAARNLGARHLLARAGETGESLSAVLFLDGDTMPTPGYVDRLAREVEELAADAPHGRVLAVGRRRYADLDGLDDAAVQRFLADPDPTRILPDTTWLEEGYAATSDLRDADDRSYRFVISAVLAVTPALLEATGGFDESFVGYGGEDWEFAQRAWLAGADLRHVPDAVAWHDGPDAAGRDEETADAGAGPTTTQAYSRKLAETLRLAATITEPGARDPHLLWEYPDVVVTFHDGGLRPADVLLTCADLLRGTDARVWLDDGRILTDGLWPGSDPRVRLGPPPPAALARARFRVDVDAPIRLTSTLAAACESATPGTPVHRPGLRVIRTRDHACGVPMPAPTPCDTVRTARPDASLEAEWGWRSATTLPVATDGWAPTSLPTADPCPTKERR</sequence>
<evidence type="ECO:0000313" key="9">
    <source>
        <dbReference type="Proteomes" id="UP000004367"/>
    </source>
</evidence>
<evidence type="ECO:0000313" key="8">
    <source>
        <dbReference type="EMBL" id="GAB47362.1"/>
    </source>
</evidence>
<name>H5UNQ4_9MICO</name>
<keyword evidence="3" id="KW-0328">Glycosyltransferase</keyword>
<accession>H5UNQ4</accession>
<dbReference type="Proteomes" id="UP000004367">
    <property type="component" value="Unassembled WGS sequence"/>
</dbReference>
<organism evidence="8 9">
    <name type="scientific">Mobilicoccus pelagius NBRC 104925</name>
    <dbReference type="NCBI Taxonomy" id="1089455"/>
    <lineage>
        <taxon>Bacteria</taxon>
        <taxon>Bacillati</taxon>
        <taxon>Actinomycetota</taxon>
        <taxon>Actinomycetes</taxon>
        <taxon>Micrococcales</taxon>
        <taxon>Dermatophilaceae</taxon>
        <taxon>Mobilicoccus</taxon>
    </lineage>
</organism>
<dbReference type="PANTHER" id="PTHR43179:SF12">
    <property type="entry name" value="GALACTOFURANOSYLTRANSFERASE GLFT2"/>
    <property type="match status" value="1"/>
</dbReference>
<evidence type="ECO:0000256" key="1">
    <source>
        <dbReference type="ARBA" id="ARBA00004776"/>
    </source>
</evidence>
<feature type="region of interest" description="Disordered" evidence="5">
    <location>
        <begin position="430"/>
        <end position="451"/>
    </location>
</feature>
<comment type="pathway">
    <text evidence="1">Cell wall biogenesis; cell wall polysaccharide biosynthesis.</text>
</comment>
<dbReference type="OrthoDB" id="4120491at2"/>
<evidence type="ECO:0000256" key="2">
    <source>
        <dbReference type="ARBA" id="ARBA00006739"/>
    </source>
</evidence>
<comment type="similarity">
    <text evidence="2">Belongs to the glycosyltransferase 2 family.</text>
</comment>
<dbReference type="InterPro" id="IPR001173">
    <property type="entry name" value="Glyco_trans_2-like"/>
</dbReference>